<organism evidence="3 4">
    <name type="scientific">Glossina fuscipes</name>
    <dbReference type="NCBI Taxonomy" id="7396"/>
    <lineage>
        <taxon>Eukaryota</taxon>
        <taxon>Metazoa</taxon>
        <taxon>Ecdysozoa</taxon>
        <taxon>Arthropoda</taxon>
        <taxon>Hexapoda</taxon>
        <taxon>Insecta</taxon>
        <taxon>Pterygota</taxon>
        <taxon>Neoptera</taxon>
        <taxon>Endopterygota</taxon>
        <taxon>Diptera</taxon>
        <taxon>Brachycera</taxon>
        <taxon>Muscomorpha</taxon>
        <taxon>Hippoboscoidea</taxon>
        <taxon>Glossinidae</taxon>
        <taxon>Glossina</taxon>
    </lineage>
</organism>
<sequence>MLSFLFIRWCVLIAIILEYYAAIQGAPTTTHHLTIGVQGNTPTLMVTSSEIGIKQNTKRDYELKSTKAIKEETTKFAEILTDKTKLNKTKENKKILKFNKEPGITNGTIARDMHLYKAGKKTAFISITKSARGATPSQIKEFKISGSIDISTSTEDTTMTPLFAPKPFPRNSTAMLATFANAHQLQHLASGKQLMDKSIMNNKANNRKYAPQSKAISLRSLATASTSISLTEATSNLPKEREHIEFDGESEPTMKTSPTNARNSEVSAPNEDQIDEKLNENKTTTMQTSLGTQNHAYNISITKIPPALVLNKNVTLTASHKKKQSNNIEIQQESILFKTNDESNTTKKHERRANSIIGFQCTTTPKLPLTPFATIKTEEDKQMKLNATDLNTTLRGGLSAATTPETIIKLIDLEKHDFRAIQNLNHSAHEYHYSDGHDGVKVTKKKQLIDKHFLETIDIDDALEKPNTNSTSENITKLVRNDNETISIDVTTTTGSPDNLVKIYNYLRPIITAERTFHRPHKNDTNEKTLYKAAIENRRHKGHIAGIKPTIKFLPTSAGLPLTTNFANTTSIKHETLFSTVLSTTVFQVPEMIVVTRTPVEPGNVVFTSKRTPAELEKKTESKISDIQIEVYDSTVDSIVASTNFKDFEASPFSNSTSVRGTTKLPSSSIQQERFTQYVIDRSETSTPQSINLTAVRVVSGRPEPAVIEIHINVSESFGGNDSEDLDFSFTHNDYVVNENDKPENYYEGKGGNDINVRLPINLATGQTESPDGFRNKGGSDEILVVEIVDTDNDTHSKPKLKSIGSNDELFTPNMGDNFATPPPPPPPPPYQPSFDRDSDTIFYISNTEVKVGESLPTGKTPYEQQQERKTKLENQFFPVNYMASTNPNIHNGEEETFQPHHLFEEDIILSPRHNQADSLKIYRNQNEAAPPLDVTYVGESIIEVEQSPDITATTNLAPEHIHTHRPDIIIQPAILPEISIGVPVIGELPPQIELKEIDFMPNEAQEHRSGVYENENSNNINYVDENAMNTNGNDEARLVESSIQYGGDLIDESADGGFDGVEGSYPFGNPSAIKNNKPNHAADYVHFSVNYGVNNMRKDELMADVGGYEQNETLKELLSKTGVNNTSFNVTFSVAAERLSNATAFSSLNIDSNDLLDEDAEMVNFVSLVIGFFIIILPLVVSVSMFCALRYLYNKYQSNSADNAVNPEAKNLTGKRSYDDSVERDESPTVPSHTSQESERQYTLTKSQPLSNDNLQNINQVNASTHLESSNRALSINSCKINDGLLSLSVASLIKSTQGDKCGPNGSITKMTLENNLLIVETEERNDISRVARETKMDYNKHGVFVVEVARGIDSKCIPESPIAESSERMLAAFDNKQNGDIGYKVMKDKTTHNNERVQIHSPPPDNEELSRNLHQIEEVDEPVHSPQQESIENDLTQANTGLSQSDLSSTSSNDSNKAYNYGNQALYVIENDDYALVSPVKNVINTENTKHNLKDDDHNSENGHNQEKNLGQNKELKIEAVKKNIIKCHLVHSSEVTERQAKEKDITKQTISESTKPIENLHHKQMIERKTVSINSDDICEKCDESDEVKYNHLKIKEKETNGIVLKKEYVQELSHPTDEEINLVNNDETQIKKEASEIRSNSLGHPSLLNNSIGEYNIPLTANELLPDLIPDNSLIETIGLEEETEIVSENGYDSIITLPAPPNNDGALSNDANLPDTIQLDSLPPPPSPLPLTNESEIETETDNIDELAPAVDMHTNELKELHKPGEEKSMNSVYSVIPPPQPPASVTLNLPSNGKLVNSPLTPPASPPLHYSSGLAHGGLCAHIPITVDVNGS</sequence>
<feature type="region of interest" description="Disordered" evidence="1">
    <location>
        <begin position="1705"/>
        <end position="1734"/>
    </location>
</feature>
<feature type="signal peptide" evidence="2">
    <location>
        <begin position="1"/>
        <end position="25"/>
    </location>
</feature>
<feature type="region of interest" description="Disordered" evidence="1">
    <location>
        <begin position="232"/>
        <end position="270"/>
    </location>
</feature>
<feature type="compositionally biased region" description="Basic and acidic residues" evidence="1">
    <location>
        <begin position="1217"/>
        <end position="1228"/>
    </location>
</feature>
<dbReference type="GeneID" id="119637625"/>
<dbReference type="RefSeq" id="XP_037889731.1">
    <property type="nucleotide sequence ID" value="XM_038033803.1"/>
</dbReference>
<protein>
    <submittedName>
        <fullName evidence="4">Uncharacterized protein LOC119637625 isoform X1</fullName>
    </submittedName>
</protein>
<dbReference type="Proteomes" id="UP000092443">
    <property type="component" value="Unplaced"/>
</dbReference>
<feature type="compositionally biased region" description="Basic and acidic residues" evidence="1">
    <location>
        <begin position="1492"/>
        <end position="1509"/>
    </location>
</feature>
<reference evidence="4" key="1">
    <citation type="submission" date="2025-08" db="UniProtKB">
        <authorList>
            <consortium name="RefSeq"/>
        </authorList>
    </citation>
    <scope>IDENTIFICATION</scope>
    <source>
        <tissue evidence="4">Whole body pupa</tissue>
    </source>
</reference>
<evidence type="ECO:0000313" key="4">
    <source>
        <dbReference type="RefSeq" id="XP_037889731.1"/>
    </source>
</evidence>
<feature type="region of interest" description="Disordered" evidence="1">
    <location>
        <begin position="1204"/>
        <end position="1255"/>
    </location>
</feature>
<feature type="compositionally biased region" description="Polar residues" evidence="1">
    <location>
        <begin position="1230"/>
        <end position="1255"/>
    </location>
</feature>
<gene>
    <name evidence="4" type="primary">LOC119637625</name>
</gene>
<dbReference type="KEGG" id="gfs:119637625"/>
<accession>A0A9C5YXM2</accession>
<evidence type="ECO:0000256" key="2">
    <source>
        <dbReference type="SAM" id="SignalP"/>
    </source>
</evidence>
<feature type="chain" id="PRO_5038866920" evidence="2">
    <location>
        <begin position="26"/>
        <end position="1838"/>
    </location>
</feature>
<name>A0A9C5YXM2_9MUSC</name>
<feature type="compositionally biased region" description="Polar residues" evidence="1">
    <location>
        <begin position="253"/>
        <end position="267"/>
    </location>
</feature>
<proteinExistence type="predicted"/>
<keyword evidence="3" id="KW-1185">Reference proteome</keyword>
<evidence type="ECO:0000256" key="1">
    <source>
        <dbReference type="SAM" id="MobiDB-lite"/>
    </source>
</evidence>
<evidence type="ECO:0000313" key="3">
    <source>
        <dbReference type="Proteomes" id="UP000092443"/>
    </source>
</evidence>
<feature type="region of interest" description="Disordered" evidence="1">
    <location>
        <begin position="1492"/>
        <end position="1514"/>
    </location>
</feature>
<keyword evidence="2" id="KW-0732">Signal</keyword>